<comment type="caution">
    <text evidence="1">The sequence shown here is derived from an EMBL/GenBank/DDBJ whole genome shotgun (WGS) entry which is preliminary data.</text>
</comment>
<dbReference type="Proteomes" id="UP001596011">
    <property type="component" value="Unassembled WGS sequence"/>
</dbReference>
<dbReference type="EMBL" id="JBHSFI010000009">
    <property type="protein sequence ID" value="MFC4631630.1"/>
    <property type="molecule type" value="Genomic_DNA"/>
</dbReference>
<gene>
    <name evidence="1" type="ORF">ACFO6V_25550</name>
</gene>
<name>A0ABV9HQD7_9MICO</name>
<evidence type="ECO:0000313" key="1">
    <source>
        <dbReference type="EMBL" id="MFC4631630.1"/>
    </source>
</evidence>
<reference evidence="2" key="1">
    <citation type="journal article" date="2019" name="Int. J. Syst. Evol. Microbiol.">
        <title>The Global Catalogue of Microorganisms (GCM) 10K type strain sequencing project: providing services to taxonomists for standard genome sequencing and annotation.</title>
        <authorList>
            <consortium name="The Broad Institute Genomics Platform"/>
            <consortium name="The Broad Institute Genome Sequencing Center for Infectious Disease"/>
            <person name="Wu L."/>
            <person name="Ma J."/>
        </authorList>
    </citation>
    <scope>NUCLEOTIDE SEQUENCE [LARGE SCALE GENOMIC DNA]</scope>
    <source>
        <strain evidence="2">CCUG 42722</strain>
    </source>
</reference>
<evidence type="ECO:0000313" key="2">
    <source>
        <dbReference type="Proteomes" id="UP001596011"/>
    </source>
</evidence>
<dbReference type="RefSeq" id="WP_377141239.1">
    <property type="nucleotide sequence ID" value="NZ_JBHSFI010000009.1"/>
</dbReference>
<keyword evidence="2" id="KW-1185">Reference proteome</keyword>
<accession>A0ABV9HQD7</accession>
<protein>
    <submittedName>
        <fullName evidence="1">Uncharacterized protein</fullName>
    </submittedName>
</protein>
<proteinExistence type="predicted"/>
<sequence length="125" mass="13083">MADVTGGSCDAGLGADHCPTPGAHLAELVGVTALIAHIFDIHTLDVRAGVDHLDLEDDVVGVLTVDVVAARVPDAVRLAGMLHLAERHGHHESEGPQVWRCWSGWVPAAERGLAVSLHLTAPVRG</sequence>
<organism evidence="1 2">
    <name type="scientific">Promicromonospora alba</name>
    <dbReference type="NCBI Taxonomy" id="1616110"/>
    <lineage>
        <taxon>Bacteria</taxon>
        <taxon>Bacillati</taxon>
        <taxon>Actinomycetota</taxon>
        <taxon>Actinomycetes</taxon>
        <taxon>Micrococcales</taxon>
        <taxon>Promicromonosporaceae</taxon>
        <taxon>Promicromonospora</taxon>
    </lineage>
</organism>